<dbReference type="AlphaFoldDB" id="A0A5S3PIJ0"/>
<dbReference type="Gene3D" id="3.50.50.60">
    <property type="entry name" value="FAD/NAD(P)-binding domain"/>
    <property type="match status" value="1"/>
</dbReference>
<feature type="domain" description="Amine oxidase" evidence="1">
    <location>
        <begin position="102"/>
        <end position="321"/>
    </location>
</feature>
<gene>
    <name evidence="2" type="ORF">FDT80_00880</name>
</gene>
<dbReference type="PANTHER" id="PTHR16128:SF5">
    <property type="entry name" value="FAD_NAD(P)-BINDING OXIDOREDUCTASE FAMILY PROTEIN"/>
    <property type="match status" value="1"/>
</dbReference>
<organism evidence="2 3">
    <name type="scientific">Sulfitobacter sabulilitoris</name>
    <dbReference type="NCBI Taxonomy" id="2562655"/>
    <lineage>
        <taxon>Bacteria</taxon>
        <taxon>Pseudomonadati</taxon>
        <taxon>Pseudomonadota</taxon>
        <taxon>Alphaproteobacteria</taxon>
        <taxon>Rhodobacterales</taxon>
        <taxon>Roseobacteraceae</taxon>
        <taxon>Sulfitobacter</taxon>
    </lineage>
</organism>
<reference evidence="2 3" key="1">
    <citation type="submission" date="2019-05" db="EMBL/GenBank/DDBJ databases">
        <title>Sulfitobacter sabulilitoris sp. nov., isolated from a marine sand.</title>
        <authorList>
            <person name="Yoon J.-H."/>
        </authorList>
    </citation>
    <scope>NUCLEOTIDE SEQUENCE [LARGE SCALE GENOMIC DNA]</scope>
    <source>
        <strain evidence="2 3">HSMS-29</strain>
    </source>
</reference>
<protein>
    <submittedName>
        <fullName evidence="2">Amine oxidoreductase</fullName>
    </submittedName>
</protein>
<dbReference type="Pfam" id="PF01593">
    <property type="entry name" value="Amino_oxidase"/>
    <property type="match status" value="1"/>
</dbReference>
<evidence type="ECO:0000259" key="1">
    <source>
        <dbReference type="Pfam" id="PF01593"/>
    </source>
</evidence>
<comment type="caution">
    <text evidence="2">The sequence shown here is derived from an EMBL/GenBank/DDBJ whole genome shotgun (WGS) entry which is preliminary data.</text>
</comment>
<accession>A0A5S3PIJ0</accession>
<evidence type="ECO:0000313" key="2">
    <source>
        <dbReference type="EMBL" id="TMM54183.1"/>
    </source>
</evidence>
<name>A0A5S3PIJ0_9RHOB</name>
<evidence type="ECO:0000313" key="3">
    <source>
        <dbReference type="Proteomes" id="UP000309550"/>
    </source>
</evidence>
<dbReference type="Proteomes" id="UP000309550">
    <property type="component" value="Unassembled WGS sequence"/>
</dbReference>
<dbReference type="PANTHER" id="PTHR16128">
    <property type="entry name" value="FAD/NAD(P)-BINDING OXIDOREDUCTASE FAMILY PROTEIN"/>
    <property type="match status" value="1"/>
</dbReference>
<proteinExistence type="predicted"/>
<dbReference type="GO" id="GO:0016491">
    <property type="term" value="F:oxidoreductase activity"/>
    <property type="evidence" value="ECO:0007669"/>
    <property type="project" value="InterPro"/>
</dbReference>
<dbReference type="InterPro" id="IPR002937">
    <property type="entry name" value="Amino_oxidase"/>
</dbReference>
<sequence>MPHIAIIGAGLSGLLLAHRLSDHAQVTVIEKSRGVGGRMSTRRADAYRFDHGAQYMTARGAEFRAFLDSHLEAGHVARWSPRLISLPDDGAGAARSWTAPRYVAQPGMNSLCKAMAEGHAIRLGIEVATVTRKGEAWALGDTSGDAIGTFDWVLSTAPSVQTQRLLPQGFSGQGALAAARMMGCYSLMIGLARPLDLTWDAAEVRDAPLAWIAVNSAKPGREGPQSILCQTSNAWAQDNLDRDQAQVRAEVLECFEQVTGLAVGTPQYLALHRWRYASVARDAGQPYLLDAAAGLAACGDWCGAGKVEAAFDSASGLARAIADHIG</sequence>
<dbReference type="OrthoDB" id="5792777at2"/>
<dbReference type="EMBL" id="VANS01000001">
    <property type="protein sequence ID" value="TMM54183.1"/>
    <property type="molecule type" value="Genomic_DNA"/>
</dbReference>
<dbReference type="SUPFAM" id="SSF51905">
    <property type="entry name" value="FAD/NAD(P)-binding domain"/>
    <property type="match status" value="1"/>
</dbReference>
<dbReference type="Gene3D" id="3.90.660.10">
    <property type="match status" value="1"/>
</dbReference>
<dbReference type="InterPro" id="IPR036188">
    <property type="entry name" value="FAD/NAD-bd_sf"/>
</dbReference>
<dbReference type="RefSeq" id="WP_138660357.1">
    <property type="nucleotide sequence ID" value="NZ_VANS01000001.1"/>
</dbReference>
<dbReference type="Pfam" id="PF13450">
    <property type="entry name" value="NAD_binding_8"/>
    <property type="match status" value="1"/>
</dbReference>
<keyword evidence="3" id="KW-1185">Reference proteome</keyword>